<dbReference type="InterPro" id="IPR010360">
    <property type="entry name" value="DUF956"/>
</dbReference>
<name>A0A1G8NAP6_9LACT</name>
<reference evidence="1 2" key="1">
    <citation type="submission" date="2017-09" db="EMBL/GenBank/DDBJ databases">
        <title>Bacterial strain isolated from the female urinary microbiota.</title>
        <authorList>
            <person name="Thomas-White K."/>
            <person name="Kumar N."/>
            <person name="Forster S."/>
            <person name="Putonti C."/>
            <person name="Lawley T."/>
            <person name="Wolfe A.J."/>
        </authorList>
    </citation>
    <scope>NUCLEOTIDE SEQUENCE [LARGE SCALE GENOMIC DNA]</scope>
    <source>
        <strain evidence="1 2">UMB0852</strain>
    </source>
</reference>
<comment type="caution">
    <text evidence="1">The sequence shown here is derived from an EMBL/GenBank/DDBJ whole genome shotgun (WGS) entry which is preliminary data.</text>
</comment>
<organism evidence="1 2">
    <name type="scientific">Dolosicoccus paucivorans</name>
    <dbReference type="NCBI Taxonomy" id="84521"/>
    <lineage>
        <taxon>Bacteria</taxon>
        <taxon>Bacillati</taxon>
        <taxon>Bacillota</taxon>
        <taxon>Bacilli</taxon>
        <taxon>Lactobacillales</taxon>
        <taxon>Aerococcaceae</taxon>
        <taxon>Dolosicoccus</taxon>
    </lineage>
</organism>
<evidence type="ECO:0000313" key="2">
    <source>
        <dbReference type="Proteomes" id="UP000235682"/>
    </source>
</evidence>
<dbReference type="Pfam" id="PF06115">
    <property type="entry name" value="DUF956"/>
    <property type="match status" value="1"/>
</dbReference>
<accession>A0A1G8NAP6</accession>
<dbReference type="AlphaFoldDB" id="A0A1G8NAP6"/>
<proteinExistence type="predicted"/>
<gene>
    <name evidence="1" type="ORF">CJ205_02130</name>
</gene>
<dbReference type="STRING" id="84521.SAMN04487994_10454"/>
<dbReference type="Proteomes" id="UP000235682">
    <property type="component" value="Unassembled WGS sequence"/>
</dbReference>
<protein>
    <submittedName>
        <fullName evidence="1">DUF956 domain-containing protein</fullName>
    </submittedName>
</protein>
<dbReference type="EMBL" id="PNHE01000005">
    <property type="protein sequence ID" value="PMC58869.1"/>
    <property type="molecule type" value="Genomic_DNA"/>
</dbReference>
<keyword evidence="2" id="KW-1185">Reference proteome</keyword>
<dbReference type="RefSeq" id="WP_092086186.1">
    <property type="nucleotide sequence ID" value="NZ_FNEL01000045.1"/>
</dbReference>
<sequence length="119" mass="13886">MNGSLNDTVDFVTRANSTYQPLNPKPGLLIIGDHGVEFLSKNGQGFIQIPWHTIQKVHVQLLFKGRYVRGFFIETSDEHRLEFIVSKGKDCLRAMYRYLSRDQFVVKESNFKSLFKFRK</sequence>
<dbReference type="OrthoDB" id="1646215at2"/>
<evidence type="ECO:0000313" key="1">
    <source>
        <dbReference type="EMBL" id="PMC58869.1"/>
    </source>
</evidence>